<dbReference type="CDD" id="cd03127">
    <property type="entry name" value="tetraspanin_LEL"/>
    <property type="match status" value="1"/>
</dbReference>
<proteinExistence type="inferred from homology"/>
<keyword evidence="5 7" id="KW-0472">Membrane</keyword>
<dbReference type="SMR" id="A0A482X9M8"/>
<feature type="transmembrane region" description="Helical" evidence="7">
    <location>
        <begin position="90"/>
        <end position="113"/>
    </location>
</feature>
<dbReference type="PANTHER" id="PTHR19282">
    <property type="entry name" value="TETRASPANIN"/>
    <property type="match status" value="1"/>
</dbReference>
<dbReference type="FunCoup" id="A0A482X9M8">
    <property type="interactions" value="23"/>
</dbReference>
<reference evidence="8 9" key="1">
    <citation type="journal article" date="2017" name="Gigascience">
        <title>Genome sequence of the small brown planthopper, Laodelphax striatellus.</title>
        <authorList>
            <person name="Zhu J."/>
            <person name="Jiang F."/>
            <person name="Wang X."/>
            <person name="Yang P."/>
            <person name="Bao Y."/>
            <person name="Zhao W."/>
            <person name="Wang W."/>
            <person name="Lu H."/>
            <person name="Wang Q."/>
            <person name="Cui N."/>
            <person name="Li J."/>
            <person name="Chen X."/>
            <person name="Luo L."/>
            <person name="Yu J."/>
            <person name="Kang L."/>
            <person name="Cui F."/>
        </authorList>
    </citation>
    <scope>NUCLEOTIDE SEQUENCE [LARGE SCALE GENOMIC DNA]</scope>
    <source>
        <strain evidence="8">Lst14</strain>
    </source>
</reference>
<feature type="region of interest" description="Disordered" evidence="6">
    <location>
        <begin position="276"/>
        <end position="296"/>
    </location>
</feature>
<name>A0A482X9M8_LAOST</name>
<dbReference type="SUPFAM" id="SSF48652">
    <property type="entry name" value="Tetraspanin"/>
    <property type="match status" value="1"/>
</dbReference>
<organism evidence="8 9">
    <name type="scientific">Laodelphax striatellus</name>
    <name type="common">Small brown planthopper</name>
    <name type="synonym">Delphax striatella</name>
    <dbReference type="NCBI Taxonomy" id="195883"/>
    <lineage>
        <taxon>Eukaryota</taxon>
        <taxon>Metazoa</taxon>
        <taxon>Ecdysozoa</taxon>
        <taxon>Arthropoda</taxon>
        <taxon>Hexapoda</taxon>
        <taxon>Insecta</taxon>
        <taxon>Pterygota</taxon>
        <taxon>Neoptera</taxon>
        <taxon>Paraneoptera</taxon>
        <taxon>Hemiptera</taxon>
        <taxon>Auchenorrhyncha</taxon>
        <taxon>Fulgoroidea</taxon>
        <taxon>Delphacidae</taxon>
        <taxon>Criomorphinae</taxon>
        <taxon>Laodelphax</taxon>
    </lineage>
</organism>
<dbReference type="InParanoid" id="A0A482X9M8"/>
<dbReference type="STRING" id="195883.A0A482X9M8"/>
<feature type="transmembrane region" description="Helical" evidence="7">
    <location>
        <begin position="210"/>
        <end position="234"/>
    </location>
</feature>
<evidence type="ECO:0000256" key="3">
    <source>
        <dbReference type="ARBA" id="ARBA00022692"/>
    </source>
</evidence>
<dbReference type="InterPro" id="IPR018503">
    <property type="entry name" value="Tetraspanin_CS"/>
</dbReference>
<evidence type="ECO:0000313" key="8">
    <source>
        <dbReference type="EMBL" id="RZF42675.1"/>
    </source>
</evidence>
<evidence type="ECO:0000256" key="4">
    <source>
        <dbReference type="ARBA" id="ARBA00022989"/>
    </source>
</evidence>
<feature type="compositionally biased region" description="Pro residues" evidence="6">
    <location>
        <begin position="281"/>
        <end position="296"/>
    </location>
</feature>
<evidence type="ECO:0000256" key="1">
    <source>
        <dbReference type="ARBA" id="ARBA00004141"/>
    </source>
</evidence>
<dbReference type="PROSITE" id="PS00421">
    <property type="entry name" value="TM4_1"/>
    <property type="match status" value="1"/>
</dbReference>
<dbReference type="EMBL" id="QKKF02014716">
    <property type="protein sequence ID" value="RZF42675.1"/>
    <property type="molecule type" value="Genomic_DNA"/>
</dbReference>
<dbReference type="InterPro" id="IPR018499">
    <property type="entry name" value="Tetraspanin/Peripherin"/>
</dbReference>
<comment type="subcellular location">
    <subcellularLocation>
        <location evidence="1">Membrane</location>
        <topology evidence="1">Multi-pass membrane protein</topology>
    </subcellularLocation>
</comment>
<dbReference type="PRINTS" id="PR00259">
    <property type="entry name" value="TMFOUR"/>
</dbReference>
<dbReference type="Gene3D" id="1.10.1450.10">
    <property type="entry name" value="Tetraspanin"/>
    <property type="match status" value="1"/>
</dbReference>
<feature type="transmembrane region" description="Helical" evidence="7">
    <location>
        <begin position="20"/>
        <end position="42"/>
    </location>
</feature>
<protein>
    <submittedName>
        <fullName evidence="8">Uncharacterized protein</fullName>
    </submittedName>
</protein>
<evidence type="ECO:0000313" key="9">
    <source>
        <dbReference type="Proteomes" id="UP000291343"/>
    </source>
</evidence>
<evidence type="ECO:0000256" key="2">
    <source>
        <dbReference type="ARBA" id="ARBA00006840"/>
    </source>
</evidence>
<gene>
    <name evidence="8" type="ORF">LSTR_LSTR001470</name>
</gene>
<dbReference type="PANTHER" id="PTHR19282:SF28">
    <property type="entry name" value="TETRASPANIN"/>
    <property type="match status" value="1"/>
</dbReference>
<dbReference type="OrthoDB" id="10051815at2759"/>
<dbReference type="InterPro" id="IPR008952">
    <property type="entry name" value="Tetraspanin_EC2_sf"/>
</dbReference>
<sequence length="296" mass="33679">MKEMDSKPYASPGMKCIKYLLILFNLMFMITGLCIVIVGTSINEFYADYAHFLEDRFFSPSTWLVSLGMIIFFIAFLGCFGALRESTCLVTVFTIILGLIFCIEFFVGVSGYIMQKKLAGMLVHSLNETMHDYTTDNHAKITIDRLQSELECCGIIRPADWEGILAPVQMESFQVPESCCERFLSDNRCIATYNRGCLPKLHFLIGESTLLLVATAISIAFMQLVGVMFAYSLGRMIRFQKSERERRRWEMRERLINTYTNNGMKGDIGPVLYMTVSEPQKCPPPPPPPLPQTEEK</sequence>
<evidence type="ECO:0000256" key="6">
    <source>
        <dbReference type="SAM" id="MobiDB-lite"/>
    </source>
</evidence>
<keyword evidence="3 7" id="KW-0812">Transmembrane</keyword>
<comment type="similarity">
    <text evidence="2">Belongs to the tetraspanin (TM4SF) family.</text>
</comment>
<dbReference type="Proteomes" id="UP000291343">
    <property type="component" value="Unassembled WGS sequence"/>
</dbReference>
<evidence type="ECO:0000256" key="5">
    <source>
        <dbReference type="ARBA" id="ARBA00023136"/>
    </source>
</evidence>
<accession>A0A482X9M8</accession>
<dbReference type="Pfam" id="PF00335">
    <property type="entry name" value="Tetraspanin"/>
    <property type="match status" value="1"/>
</dbReference>
<comment type="caution">
    <text evidence="8">The sequence shown here is derived from an EMBL/GenBank/DDBJ whole genome shotgun (WGS) entry which is preliminary data.</text>
</comment>
<dbReference type="GO" id="GO:0005886">
    <property type="term" value="C:plasma membrane"/>
    <property type="evidence" value="ECO:0007669"/>
    <property type="project" value="TreeGrafter"/>
</dbReference>
<evidence type="ECO:0000256" key="7">
    <source>
        <dbReference type="SAM" id="Phobius"/>
    </source>
</evidence>
<keyword evidence="9" id="KW-1185">Reference proteome</keyword>
<feature type="transmembrane region" description="Helical" evidence="7">
    <location>
        <begin position="62"/>
        <end position="83"/>
    </location>
</feature>
<keyword evidence="4 7" id="KW-1133">Transmembrane helix</keyword>
<dbReference type="AlphaFoldDB" id="A0A482X9M8"/>